<dbReference type="GO" id="GO:0005829">
    <property type="term" value="C:cytosol"/>
    <property type="evidence" value="ECO:0007669"/>
    <property type="project" value="TreeGrafter"/>
</dbReference>
<feature type="domain" description="Adenosine deaminase" evidence="7">
    <location>
        <begin position="275"/>
        <end position="465"/>
    </location>
</feature>
<dbReference type="Gene3D" id="3.20.20.140">
    <property type="entry name" value="Metal-dependent hydrolases"/>
    <property type="match status" value="1"/>
</dbReference>
<accession>A0A6P0UQ21</accession>
<evidence type="ECO:0000256" key="1">
    <source>
        <dbReference type="ARBA" id="ARBA00001947"/>
    </source>
</evidence>
<name>A0A6P0UQ21_9FLAO</name>
<evidence type="ECO:0000256" key="2">
    <source>
        <dbReference type="ARBA" id="ARBA00006676"/>
    </source>
</evidence>
<dbReference type="Proteomes" id="UP000468581">
    <property type="component" value="Unassembled WGS sequence"/>
</dbReference>
<organism evidence="8 9">
    <name type="scientific">Leptobacterium flavescens</name>
    <dbReference type="NCBI Taxonomy" id="472055"/>
    <lineage>
        <taxon>Bacteria</taxon>
        <taxon>Pseudomonadati</taxon>
        <taxon>Bacteroidota</taxon>
        <taxon>Flavobacteriia</taxon>
        <taxon>Flavobacteriales</taxon>
        <taxon>Flavobacteriaceae</taxon>
        <taxon>Leptobacterium</taxon>
    </lineage>
</organism>
<gene>
    <name evidence="8" type="ORF">GWK08_16500</name>
</gene>
<dbReference type="InterPro" id="IPR032466">
    <property type="entry name" value="Metal_Hydrolase"/>
</dbReference>
<keyword evidence="5" id="KW-0378">Hydrolase</keyword>
<dbReference type="GO" id="GO:0046872">
    <property type="term" value="F:metal ion binding"/>
    <property type="evidence" value="ECO:0007669"/>
    <property type="project" value="UniProtKB-KW"/>
</dbReference>
<keyword evidence="4" id="KW-0479">Metal-binding</keyword>
<dbReference type="PANTHER" id="PTHR11409:SF43">
    <property type="entry name" value="ADENOSINE DEAMINASE"/>
    <property type="match status" value="1"/>
</dbReference>
<evidence type="ECO:0000313" key="8">
    <source>
        <dbReference type="EMBL" id="NER15057.1"/>
    </source>
</evidence>
<dbReference type="GO" id="GO:0006154">
    <property type="term" value="P:adenosine catabolic process"/>
    <property type="evidence" value="ECO:0007669"/>
    <property type="project" value="TreeGrafter"/>
</dbReference>
<dbReference type="AlphaFoldDB" id="A0A6P0UQ21"/>
<dbReference type="RefSeq" id="WP_163608357.1">
    <property type="nucleotide sequence ID" value="NZ_JAABOO010000004.1"/>
</dbReference>
<dbReference type="SUPFAM" id="SSF51556">
    <property type="entry name" value="Metallo-dependent hydrolases"/>
    <property type="match status" value="1"/>
</dbReference>
<dbReference type="PROSITE" id="PS51257">
    <property type="entry name" value="PROKAR_LIPOPROTEIN"/>
    <property type="match status" value="1"/>
</dbReference>
<evidence type="ECO:0000259" key="7">
    <source>
        <dbReference type="Pfam" id="PF00962"/>
    </source>
</evidence>
<evidence type="ECO:0000256" key="4">
    <source>
        <dbReference type="ARBA" id="ARBA00022723"/>
    </source>
</evidence>
<comment type="caution">
    <text evidence="8">The sequence shown here is derived from an EMBL/GenBank/DDBJ whole genome shotgun (WGS) entry which is preliminary data.</text>
</comment>
<keyword evidence="6" id="KW-0862">Zinc</keyword>
<proteinExistence type="inferred from homology"/>
<dbReference type="PANTHER" id="PTHR11409">
    <property type="entry name" value="ADENOSINE DEAMINASE"/>
    <property type="match status" value="1"/>
</dbReference>
<dbReference type="GO" id="GO:0046103">
    <property type="term" value="P:inosine biosynthetic process"/>
    <property type="evidence" value="ECO:0007669"/>
    <property type="project" value="TreeGrafter"/>
</dbReference>
<dbReference type="InterPro" id="IPR006330">
    <property type="entry name" value="Ado/ade_deaminase"/>
</dbReference>
<reference evidence="8 9" key="1">
    <citation type="submission" date="2020-01" db="EMBL/GenBank/DDBJ databases">
        <title>Leptobacterium flavescens.</title>
        <authorList>
            <person name="Wang G."/>
        </authorList>
    </citation>
    <scope>NUCLEOTIDE SEQUENCE [LARGE SCALE GENOMIC DNA]</scope>
    <source>
        <strain evidence="8 9">KCTC 22160</strain>
    </source>
</reference>
<evidence type="ECO:0000256" key="6">
    <source>
        <dbReference type="ARBA" id="ARBA00022833"/>
    </source>
</evidence>
<dbReference type="InterPro" id="IPR001365">
    <property type="entry name" value="A_deaminase_dom"/>
</dbReference>
<dbReference type="GO" id="GO:0043103">
    <property type="term" value="P:hypoxanthine salvage"/>
    <property type="evidence" value="ECO:0007669"/>
    <property type="project" value="TreeGrafter"/>
</dbReference>
<keyword evidence="9" id="KW-1185">Reference proteome</keyword>
<evidence type="ECO:0000313" key="9">
    <source>
        <dbReference type="Proteomes" id="UP000468581"/>
    </source>
</evidence>
<dbReference type="GO" id="GO:0004000">
    <property type="term" value="F:adenosine deaminase activity"/>
    <property type="evidence" value="ECO:0007669"/>
    <property type="project" value="TreeGrafter"/>
</dbReference>
<protein>
    <recommendedName>
        <fullName evidence="3">adenosine deaminase</fullName>
        <ecNumber evidence="3">3.5.4.4</ecNumber>
    </recommendedName>
</protein>
<comment type="cofactor">
    <cofactor evidence="1">
        <name>Zn(2+)</name>
        <dbReference type="ChEBI" id="CHEBI:29105"/>
    </cofactor>
</comment>
<dbReference type="EC" id="3.5.4.4" evidence="3"/>
<evidence type="ECO:0000256" key="3">
    <source>
        <dbReference type="ARBA" id="ARBA00012784"/>
    </source>
</evidence>
<comment type="similarity">
    <text evidence="2">Belongs to the metallo-dependent hydrolases superfamily. Adenosine and AMP deaminases family.</text>
</comment>
<dbReference type="Pfam" id="PF00962">
    <property type="entry name" value="A_deaminase"/>
    <property type="match status" value="1"/>
</dbReference>
<dbReference type="EMBL" id="JAABOO010000004">
    <property type="protein sequence ID" value="NER15057.1"/>
    <property type="molecule type" value="Genomic_DNA"/>
</dbReference>
<sequence>MKKILTLILSLILFSCAEKKDLTVSELSEKTGIYFNSIKDDPSELKHFFTKMPKGGDIHHHSNGTPYAEEFIQNAINDSCYINPFTYQLYSNREKAILQGDTSAVLINTLLQNRPDKKDSIIDNWSVRNYKENNRDGHDLFFSTFTKFDPAFVGYESELLSEICRRAAADNISYLETMIAAPNINDSIAKFADAGQWDSDNRALLTKLADLYTHFKDNNISKWAKANADSLDNFYTRTNKHGIDLKFQTYGLRISANQPKIFGSLILAFETATLSENVVGVNFVAPEDNANALKNYSTHMQMFGFLHEKYPQVNISLHAGELVPGKGSVKESDLKFHINEALKTARAMRIGHGVDITGEDNYEEVLRFMNKNGRAVEINLESNEVILETNTKDHPINAYRKYNVPICISSDDEGVLRTNLINQYMLLIEYVPDISYEEIKSIVFNSIRYSFLVENDKSGVLKKLKSKFEEFEKEIVKDNDQSKNP</sequence>
<evidence type="ECO:0000256" key="5">
    <source>
        <dbReference type="ARBA" id="ARBA00022801"/>
    </source>
</evidence>